<dbReference type="Pfam" id="PF13796">
    <property type="entry name" value="Sensor"/>
    <property type="match status" value="1"/>
</dbReference>
<dbReference type="EMBL" id="LVWI01000038">
    <property type="protein sequence ID" value="OKP86515.1"/>
    <property type="molecule type" value="Genomic_DNA"/>
</dbReference>
<proteinExistence type="predicted"/>
<keyword evidence="1" id="KW-1133">Transmembrane helix</keyword>
<sequence>MKKQSFMKSWSLLMKSLPKGIIAFVIAVTGICVSLPLIILWIGLPLLAATLAACRRMMVQEELVVNHWIRGDHQQPEHTGDPAPLRTDGPRSLFTLLSQGKTYRGLIYSVAQLPIGILGFTLAIVLPATAFGILLSPLAYLVSDRLFSFDLFASDTTPLLFLYDLSSFERSWIAAGIGLVLTLLLPLIFRKLGQLYAAWVHTVSST</sequence>
<evidence type="ECO:0000256" key="1">
    <source>
        <dbReference type="SAM" id="Phobius"/>
    </source>
</evidence>
<evidence type="ECO:0000259" key="2">
    <source>
        <dbReference type="Pfam" id="PF13796"/>
    </source>
</evidence>
<gene>
    <name evidence="3" type="ORF">A3844_13330</name>
</gene>
<comment type="caution">
    <text evidence="3">The sequence shown here is derived from an EMBL/GenBank/DDBJ whole genome shotgun (WGS) entry which is preliminary data.</text>
</comment>
<feature type="domain" description="Putative sensor" evidence="2">
    <location>
        <begin position="13"/>
        <end position="199"/>
    </location>
</feature>
<feature type="transmembrane region" description="Helical" evidence="1">
    <location>
        <begin position="171"/>
        <end position="189"/>
    </location>
</feature>
<protein>
    <recommendedName>
        <fullName evidence="2">Putative sensor domain-containing protein</fullName>
    </recommendedName>
</protein>
<dbReference type="Proteomes" id="UP000186058">
    <property type="component" value="Unassembled WGS sequence"/>
</dbReference>
<dbReference type="RefSeq" id="WP_074107665.1">
    <property type="nucleotide sequence ID" value="NZ_LVWI01000038.1"/>
</dbReference>
<keyword evidence="4" id="KW-1185">Reference proteome</keyword>
<feature type="transmembrane region" description="Helical" evidence="1">
    <location>
        <begin position="106"/>
        <end position="134"/>
    </location>
</feature>
<evidence type="ECO:0000313" key="4">
    <source>
        <dbReference type="Proteomes" id="UP000186058"/>
    </source>
</evidence>
<organism evidence="3 4">
    <name type="scientific">Paenibacillus helianthi</name>
    <dbReference type="NCBI Taxonomy" id="1349432"/>
    <lineage>
        <taxon>Bacteria</taxon>
        <taxon>Bacillati</taxon>
        <taxon>Bacillota</taxon>
        <taxon>Bacilli</taxon>
        <taxon>Bacillales</taxon>
        <taxon>Paenibacillaceae</taxon>
        <taxon>Paenibacillus</taxon>
    </lineage>
</organism>
<evidence type="ECO:0000313" key="3">
    <source>
        <dbReference type="EMBL" id="OKP86515.1"/>
    </source>
</evidence>
<accession>A0ABX3EN41</accession>
<name>A0ABX3EN41_9BACL</name>
<keyword evidence="1" id="KW-0472">Membrane</keyword>
<feature type="transmembrane region" description="Helical" evidence="1">
    <location>
        <begin position="21"/>
        <end position="42"/>
    </location>
</feature>
<dbReference type="InterPro" id="IPR025828">
    <property type="entry name" value="Put_sensor_dom"/>
</dbReference>
<keyword evidence="1" id="KW-0812">Transmembrane</keyword>
<reference evidence="3 4" key="1">
    <citation type="submission" date="2016-03" db="EMBL/GenBank/DDBJ databases">
        <authorList>
            <person name="Sant'Anna F.H."/>
            <person name="Ambrosini A."/>
            <person name="Souza R."/>
            <person name="Bach E."/>
            <person name="Fernandes G."/>
            <person name="Balsanelli E."/>
            <person name="Baura V.A."/>
            <person name="Souza E.M."/>
            <person name="Passaglia L."/>
        </authorList>
    </citation>
    <scope>NUCLEOTIDE SEQUENCE [LARGE SCALE GENOMIC DNA]</scope>
    <source>
        <strain evidence="3 4">P26E</strain>
    </source>
</reference>